<accession>K9UM42</accession>
<dbReference type="Proteomes" id="UP000010366">
    <property type="component" value="Chromosome"/>
</dbReference>
<evidence type="ECO:0000313" key="2">
    <source>
        <dbReference type="Proteomes" id="UP000010366"/>
    </source>
</evidence>
<dbReference type="AlphaFoldDB" id="K9UM42"/>
<dbReference type="KEGG" id="cmp:Cha6605_5295"/>
<dbReference type="eggNOG" id="COG1396">
    <property type="taxonomic scope" value="Bacteria"/>
</dbReference>
<proteinExistence type="predicted"/>
<dbReference type="HOGENOM" id="CLU_2680985_0_0_3"/>
<organism evidence="1 2">
    <name type="scientific">Chamaesiphon minutus (strain ATCC 27169 / PCC 6605)</name>
    <dbReference type="NCBI Taxonomy" id="1173020"/>
    <lineage>
        <taxon>Bacteria</taxon>
        <taxon>Bacillati</taxon>
        <taxon>Cyanobacteriota</taxon>
        <taxon>Cyanophyceae</taxon>
        <taxon>Gomontiellales</taxon>
        <taxon>Chamaesiphonaceae</taxon>
        <taxon>Chamaesiphon</taxon>
    </lineage>
</organism>
<dbReference type="OrthoDB" id="572992at2"/>
<protein>
    <submittedName>
        <fullName evidence="1">Uncharacterized protein</fullName>
    </submittedName>
</protein>
<reference evidence="1 2" key="1">
    <citation type="submission" date="2012-05" db="EMBL/GenBank/DDBJ databases">
        <title>Finished chromosome of genome of Chamaesiphon sp. PCC 6605.</title>
        <authorList>
            <consortium name="US DOE Joint Genome Institute"/>
            <person name="Gugger M."/>
            <person name="Coursin T."/>
            <person name="Rippka R."/>
            <person name="Tandeau De Marsac N."/>
            <person name="Huntemann M."/>
            <person name="Wei C.-L."/>
            <person name="Han J."/>
            <person name="Detter J.C."/>
            <person name="Han C."/>
            <person name="Tapia R."/>
            <person name="Chen A."/>
            <person name="Kyrpides N."/>
            <person name="Mavromatis K."/>
            <person name="Markowitz V."/>
            <person name="Szeto E."/>
            <person name="Ivanova N."/>
            <person name="Pagani I."/>
            <person name="Pati A."/>
            <person name="Goodwin L."/>
            <person name="Nordberg H.P."/>
            <person name="Cantor M.N."/>
            <person name="Hua S.X."/>
            <person name="Woyke T."/>
            <person name="Kerfeld C.A."/>
        </authorList>
    </citation>
    <scope>NUCLEOTIDE SEQUENCE [LARGE SCALE GENOMIC DNA]</scope>
    <source>
        <strain evidence="2">ATCC 27169 / PCC 6605</strain>
    </source>
</reference>
<dbReference type="EMBL" id="CP003600">
    <property type="protein sequence ID" value="AFY96182.1"/>
    <property type="molecule type" value="Genomic_DNA"/>
</dbReference>
<evidence type="ECO:0000313" key="1">
    <source>
        <dbReference type="EMBL" id="AFY96182.1"/>
    </source>
</evidence>
<name>K9UM42_CHAP6</name>
<keyword evidence="2" id="KW-1185">Reference proteome</keyword>
<dbReference type="RefSeq" id="WP_015162266.1">
    <property type="nucleotide sequence ID" value="NC_019697.1"/>
</dbReference>
<gene>
    <name evidence="1" type="ORF">Cha6605_5295</name>
</gene>
<sequence>MIENQHQYRFTLSKIEELEQRLAALETPDPSLHPRQVIGRRNSFNLTLRQLKQEITEYDRQLLVRATASNDCNF</sequence>